<dbReference type="AlphaFoldDB" id="A0A1G9XS36"/>
<dbReference type="Pfam" id="PF00589">
    <property type="entry name" value="Phage_integrase"/>
    <property type="match status" value="1"/>
</dbReference>
<keyword evidence="2" id="KW-0233">DNA recombination</keyword>
<gene>
    <name evidence="4" type="ORF">SAMN04488074_13127</name>
</gene>
<evidence type="ECO:0000256" key="2">
    <source>
        <dbReference type="ARBA" id="ARBA00023172"/>
    </source>
</evidence>
<dbReference type="Gene3D" id="1.10.150.130">
    <property type="match status" value="1"/>
</dbReference>
<dbReference type="CDD" id="cd01189">
    <property type="entry name" value="INT_ICEBs1_C_like"/>
    <property type="match status" value="1"/>
</dbReference>
<evidence type="ECO:0000259" key="3">
    <source>
        <dbReference type="PROSITE" id="PS51898"/>
    </source>
</evidence>
<dbReference type="GO" id="GO:0003677">
    <property type="term" value="F:DNA binding"/>
    <property type="evidence" value="ECO:0007669"/>
    <property type="project" value="UniProtKB-KW"/>
</dbReference>
<keyword evidence="1" id="KW-0238">DNA-binding</keyword>
<dbReference type="InterPro" id="IPR013762">
    <property type="entry name" value="Integrase-like_cat_sf"/>
</dbReference>
<evidence type="ECO:0000313" key="5">
    <source>
        <dbReference type="Proteomes" id="UP000199682"/>
    </source>
</evidence>
<accession>A0A1G9XS36</accession>
<protein>
    <submittedName>
        <fullName evidence="4">Site-specific recombinase XerD</fullName>
    </submittedName>
</protein>
<dbReference type="PANTHER" id="PTHR30349:SF91">
    <property type="entry name" value="INTA PROTEIN"/>
    <property type="match status" value="1"/>
</dbReference>
<reference evidence="5" key="1">
    <citation type="submission" date="2016-10" db="EMBL/GenBank/DDBJ databases">
        <authorList>
            <person name="Varghese N."/>
            <person name="Submissions S."/>
        </authorList>
    </citation>
    <scope>NUCLEOTIDE SEQUENCE [LARGE SCALE GENOMIC DNA]</scope>
    <source>
        <strain evidence="5">DSM 44796</strain>
    </source>
</reference>
<evidence type="ECO:0000256" key="1">
    <source>
        <dbReference type="ARBA" id="ARBA00023125"/>
    </source>
</evidence>
<dbReference type="PROSITE" id="PS51898">
    <property type="entry name" value="TYR_RECOMBINASE"/>
    <property type="match status" value="1"/>
</dbReference>
<dbReference type="PANTHER" id="PTHR30349">
    <property type="entry name" value="PHAGE INTEGRASE-RELATED"/>
    <property type="match status" value="1"/>
</dbReference>
<sequence length="409" mass="46230">MAGKARENGEGSIFPYKNGFAAYVWITTPSGGKKRKWVYGPDRETVHAKWVKLQNEANEGTVTSSVPKLAPYLHGWLDDIVKPSLAPLTHKTYETFVRVHIVPELGERPLNFTVREGQLWMNKLARTCQCCSQGKDARRAEDKRRCCSLGKCCEELLSLRSLNDIRACLRSALTHAMAEDLLKKNVMKLVKVRRAGEGRRKPKRNRWSTEQAKTFLVSARKDDDPFYAAYVLVIAMAMRKGEVLGLPEDAADEIEQVLDIGYQLQRVGGKLLHRETKTAASDDTLPMPPIAATAVRLRRKQRAADRADADVAWHESGLMFTTRHGTPIEPRNFNRSWDRRCVKAGVPKITVHDGRRSCASLLAELNVHPRVVMRILRHANMKVTMEIYTEVSDESTRKALQQLSESLDC</sequence>
<proteinExistence type="predicted"/>
<dbReference type="GO" id="GO:0006310">
    <property type="term" value="P:DNA recombination"/>
    <property type="evidence" value="ECO:0007669"/>
    <property type="project" value="UniProtKB-KW"/>
</dbReference>
<dbReference type="InterPro" id="IPR002104">
    <property type="entry name" value="Integrase_catalytic"/>
</dbReference>
<dbReference type="RefSeq" id="WP_090014667.1">
    <property type="nucleotide sequence ID" value="NZ_FNET01000031.1"/>
</dbReference>
<dbReference type="SUPFAM" id="SSF56349">
    <property type="entry name" value="DNA breaking-rejoining enzymes"/>
    <property type="match status" value="1"/>
</dbReference>
<dbReference type="EMBL" id="FNET01000031">
    <property type="protein sequence ID" value="SDM99617.1"/>
    <property type="molecule type" value="Genomic_DNA"/>
</dbReference>
<dbReference type="GO" id="GO:0015074">
    <property type="term" value="P:DNA integration"/>
    <property type="evidence" value="ECO:0007669"/>
    <property type="project" value="InterPro"/>
</dbReference>
<dbReference type="InterPro" id="IPR011010">
    <property type="entry name" value="DNA_brk_join_enz"/>
</dbReference>
<dbReference type="Proteomes" id="UP000199682">
    <property type="component" value="Unassembled WGS sequence"/>
</dbReference>
<dbReference type="InterPro" id="IPR050090">
    <property type="entry name" value="Tyrosine_recombinase_XerCD"/>
</dbReference>
<name>A0A1G9XS36_9PSEU</name>
<dbReference type="Gene3D" id="1.10.443.10">
    <property type="entry name" value="Intergrase catalytic core"/>
    <property type="match status" value="1"/>
</dbReference>
<evidence type="ECO:0000313" key="4">
    <source>
        <dbReference type="EMBL" id="SDM99617.1"/>
    </source>
</evidence>
<dbReference type="InterPro" id="IPR010998">
    <property type="entry name" value="Integrase_recombinase_N"/>
</dbReference>
<organism evidence="4 5">
    <name type="scientific">Lentzea albidocapillata subsp. violacea</name>
    <dbReference type="NCBI Taxonomy" id="128104"/>
    <lineage>
        <taxon>Bacteria</taxon>
        <taxon>Bacillati</taxon>
        <taxon>Actinomycetota</taxon>
        <taxon>Actinomycetes</taxon>
        <taxon>Pseudonocardiales</taxon>
        <taxon>Pseudonocardiaceae</taxon>
        <taxon>Lentzea</taxon>
    </lineage>
</organism>
<feature type="domain" description="Tyr recombinase" evidence="3">
    <location>
        <begin position="202"/>
        <end position="401"/>
    </location>
</feature>